<keyword evidence="9" id="KW-1185">Reference proteome</keyword>
<accession>A0A3Q3GBX7</accession>
<dbReference type="Gene3D" id="2.10.90.10">
    <property type="entry name" value="Cystine-knot cytokines"/>
    <property type="match status" value="1"/>
</dbReference>
<evidence type="ECO:0000256" key="4">
    <source>
        <dbReference type="ARBA" id="ARBA00022525"/>
    </source>
</evidence>
<dbReference type="InParanoid" id="A0A3Q3GBX7"/>
<keyword evidence="3" id="KW-0202">Cytokine</keyword>
<feature type="compositionally biased region" description="Low complexity" evidence="6">
    <location>
        <begin position="73"/>
        <end position="84"/>
    </location>
</feature>
<keyword evidence="7" id="KW-1133">Transmembrane helix</keyword>
<dbReference type="GeneTree" id="ENSGT00940000156618"/>
<keyword evidence="7" id="KW-0812">Transmembrane</keyword>
<feature type="transmembrane region" description="Helical" evidence="7">
    <location>
        <begin position="113"/>
        <end position="135"/>
    </location>
</feature>
<keyword evidence="4" id="KW-0964">Secreted</keyword>
<evidence type="ECO:0000256" key="7">
    <source>
        <dbReference type="SAM" id="Phobius"/>
    </source>
</evidence>
<comment type="subcellular location">
    <subcellularLocation>
        <location evidence="1">Secreted</location>
    </subcellularLocation>
</comment>
<evidence type="ECO:0000313" key="8">
    <source>
        <dbReference type="Ensembl" id="ENSLBEP00000029119.1"/>
    </source>
</evidence>
<dbReference type="Ensembl" id="ENSLBET00000030502.1">
    <property type="protein sequence ID" value="ENSLBEP00000029119.1"/>
    <property type="gene ID" value="ENSLBEG00000022056.1"/>
</dbReference>
<keyword evidence="5" id="KW-0732">Signal</keyword>
<sequence length="269" mass="30073">MTGKVMTSPEEVTLTLTTIWINNRGGRHVQQNTIGRPPANRNSSRGHRSALNFRREEPSNRQVTEHHLNLQQSPRTPRTTGTSSKNPDLKTNQKRTTQSTISMFSTSSSSKVTVVYVAAALMMMMMTMMTEGAAVTKHAGKTHRKLSGSVSLETVPLQLNYNTFSRIRNIRPLHNASISPWTYNISRDDSLYPPVLSEARCLLQGCLDSEGQEDLGLESRPIMHQVMLLRRVKSAGAESGSDESYHFRLESRLIAVGCTCVRPIIKHQQ</sequence>
<evidence type="ECO:0000256" key="6">
    <source>
        <dbReference type="SAM" id="MobiDB-lite"/>
    </source>
</evidence>
<dbReference type="GO" id="GO:0005125">
    <property type="term" value="F:cytokine activity"/>
    <property type="evidence" value="ECO:0007669"/>
    <property type="project" value="UniProtKB-KW"/>
</dbReference>
<name>A0A3Q3GBX7_9LABR</name>
<dbReference type="InterPro" id="IPR020440">
    <property type="entry name" value="IL-17_chr"/>
</dbReference>
<dbReference type="InterPro" id="IPR029034">
    <property type="entry name" value="Cystine-knot_cytokine"/>
</dbReference>
<dbReference type="InterPro" id="IPR010345">
    <property type="entry name" value="IL-17_fam"/>
</dbReference>
<evidence type="ECO:0000256" key="3">
    <source>
        <dbReference type="ARBA" id="ARBA00022514"/>
    </source>
</evidence>
<dbReference type="SUPFAM" id="SSF57501">
    <property type="entry name" value="Cystine-knot cytokines"/>
    <property type="match status" value="1"/>
</dbReference>
<feature type="compositionally biased region" description="Basic and acidic residues" evidence="6">
    <location>
        <begin position="53"/>
        <end position="68"/>
    </location>
</feature>
<keyword evidence="7" id="KW-0472">Membrane</keyword>
<dbReference type="GO" id="GO:0005615">
    <property type="term" value="C:extracellular space"/>
    <property type="evidence" value="ECO:0007669"/>
    <property type="project" value="UniProtKB-KW"/>
</dbReference>
<comment type="similarity">
    <text evidence="2">Belongs to the IL-17 family.</text>
</comment>
<organism evidence="8 9">
    <name type="scientific">Labrus bergylta</name>
    <name type="common">ballan wrasse</name>
    <dbReference type="NCBI Taxonomy" id="56723"/>
    <lineage>
        <taxon>Eukaryota</taxon>
        <taxon>Metazoa</taxon>
        <taxon>Chordata</taxon>
        <taxon>Craniata</taxon>
        <taxon>Vertebrata</taxon>
        <taxon>Euteleostomi</taxon>
        <taxon>Actinopterygii</taxon>
        <taxon>Neopterygii</taxon>
        <taxon>Teleostei</taxon>
        <taxon>Neoteleostei</taxon>
        <taxon>Acanthomorphata</taxon>
        <taxon>Eupercaria</taxon>
        <taxon>Labriformes</taxon>
        <taxon>Labridae</taxon>
        <taxon>Labrus</taxon>
    </lineage>
</organism>
<dbReference type="PRINTS" id="PR01932">
    <property type="entry name" value="INTRLEUKIN17"/>
</dbReference>
<evidence type="ECO:0000313" key="9">
    <source>
        <dbReference type="Proteomes" id="UP000261660"/>
    </source>
</evidence>
<reference evidence="8" key="2">
    <citation type="submission" date="2025-09" db="UniProtKB">
        <authorList>
            <consortium name="Ensembl"/>
        </authorList>
    </citation>
    <scope>IDENTIFICATION</scope>
</reference>
<proteinExistence type="inferred from homology"/>
<dbReference type="Proteomes" id="UP000261660">
    <property type="component" value="Unplaced"/>
</dbReference>
<protein>
    <submittedName>
        <fullName evidence="8">Interleukin-17F-like</fullName>
    </submittedName>
</protein>
<evidence type="ECO:0000256" key="5">
    <source>
        <dbReference type="ARBA" id="ARBA00022729"/>
    </source>
</evidence>
<dbReference type="STRING" id="56723.ENSLBEP00000029119"/>
<reference evidence="8" key="1">
    <citation type="submission" date="2025-08" db="UniProtKB">
        <authorList>
            <consortium name="Ensembl"/>
        </authorList>
    </citation>
    <scope>IDENTIFICATION</scope>
</reference>
<dbReference type="AlphaFoldDB" id="A0A3Q3GBX7"/>
<feature type="region of interest" description="Disordered" evidence="6">
    <location>
        <begin position="27"/>
        <end position="103"/>
    </location>
</feature>
<evidence type="ECO:0000256" key="2">
    <source>
        <dbReference type="ARBA" id="ARBA00007236"/>
    </source>
</evidence>
<dbReference type="Pfam" id="PF06083">
    <property type="entry name" value="IL17"/>
    <property type="match status" value="1"/>
</dbReference>
<evidence type="ECO:0000256" key="1">
    <source>
        <dbReference type="ARBA" id="ARBA00004613"/>
    </source>
</evidence>
<dbReference type="GO" id="GO:0006954">
    <property type="term" value="P:inflammatory response"/>
    <property type="evidence" value="ECO:0007669"/>
    <property type="project" value="InterPro"/>
</dbReference>